<gene>
    <name evidence="4" type="ordered locus">Halhy_3667</name>
</gene>
<dbReference type="InterPro" id="IPR028098">
    <property type="entry name" value="Glyco_trans_4-like_N"/>
</dbReference>
<evidence type="ECO:0000313" key="4">
    <source>
        <dbReference type="EMBL" id="AEE51519.1"/>
    </source>
</evidence>
<dbReference type="STRING" id="760192.Halhy_3667"/>
<evidence type="ECO:0000256" key="1">
    <source>
        <dbReference type="ARBA" id="ARBA00022679"/>
    </source>
</evidence>
<keyword evidence="5" id="KW-1185">Reference proteome</keyword>
<evidence type="ECO:0000313" key="5">
    <source>
        <dbReference type="Proteomes" id="UP000008461"/>
    </source>
</evidence>
<reference key="2">
    <citation type="submission" date="2011-04" db="EMBL/GenBank/DDBJ databases">
        <title>Complete sequence of chromosome of Haliscomenobacter hydrossis DSM 1100.</title>
        <authorList>
            <consortium name="US DOE Joint Genome Institute (JGI-PGF)"/>
            <person name="Lucas S."/>
            <person name="Han J."/>
            <person name="Lapidus A."/>
            <person name="Bruce D."/>
            <person name="Goodwin L."/>
            <person name="Pitluck S."/>
            <person name="Peters L."/>
            <person name="Kyrpides N."/>
            <person name="Mavromatis K."/>
            <person name="Ivanova N."/>
            <person name="Ovchinnikova G."/>
            <person name="Pagani I."/>
            <person name="Daligault H."/>
            <person name="Detter J.C."/>
            <person name="Han C."/>
            <person name="Land M."/>
            <person name="Hauser L."/>
            <person name="Markowitz V."/>
            <person name="Cheng J.-F."/>
            <person name="Hugenholtz P."/>
            <person name="Woyke T."/>
            <person name="Wu D."/>
            <person name="Verbarg S."/>
            <person name="Frueling A."/>
            <person name="Brambilla E."/>
            <person name="Klenk H.-P."/>
            <person name="Eisen J.A."/>
        </authorList>
    </citation>
    <scope>NUCLEOTIDE SEQUENCE</scope>
    <source>
        <strain>DSM 1100</strain>
    </source>
</reference>
<dbReference type="RefSeq" id="WP_013766058.1">
    <property type="nucleotide sequence ID" value="NC_015510.1"/>
</dbReference>
<proteinExistence type="predicted"/>
<dbReference type="AlphaFoldDB" id="F4KZU9"/>
<dbReference type="OrthoDB" id="9801609at2"/>
<dbReference type="HOGENOM" id="CLU_009583_27_5_10"/>
<name>F4KZU9_HALH1</name>
<dbReference type="PANTHER" id="PTHR46401">
    <property type="entry name" value="GLYCOSYLTRANSFERASE WBBK-RELATED"/>
    <property type="match status" value="1"/>
</dbReference>
<dbReference type="EMBL" id="CP002691">
    <property type="protein sequence ID" value="AEE51519.1"/>
    <property type="molecule type" value="Genomic_DNA"/>
</dbReference>
<dbReference type="PANTHER" id="PTHR46401:SF2">
    <property type="entry name" value="GLYCOSYLTRANSFERASE WBBK-RELATED"/>
    <property type="match status" value="1"/>
</dbReference>
<organism evidence="4 5">
    <name type="scientific">Haliscomenobacter hydrossis (strain ATCC 27775 / DSM 1100 / LMG 10767 / O)</name>
    <dbReference type="NCBI Taxonomy" id="760192"/>
    <lineage>
        <taxon>Bacteria</taxon>
        <taxon>Pseudomonadati</taxon>
        <taxon>Bacteroidota</taxon>
        <taxon>Saprospiria</taxon>
        <taxon>Saprospirales</taxon>
        <taxon>Haliscomenobacteraceae</taxon>
        <taxon>Haliscomenobacter</taxon>
    </lineage>
</organism>
<dbReference type="InterPro" id="IPR001296">
    <property type="entry name" value="Glyco_trans_1"/>
</dbReference>
<reference evidence="4 5" key="1">
    <citation type="journal article" date="2011" name="Stand. Genomic Sci.">
        <title>Complete genome sequence of Haliscomenobacter hydrossis type strain (O).</title>
        <authorList>
            <consortium name="US DOE Joint Genome Institute (JGI-PGF)"/>
            <person name="Daligault H."/>
            <person name="Lapidus A."/>
            <person name="Zeytun A."/>
            <person name="Nolan M."/>
            <person name="Lucas S."/>
            <person name="Del Rio T.G."/>
            <person name="Tice H."/>
            <person name="Cheng J.F."/>
            <person name="Tapia R."/>
            <person name="Han C."/>
            <person name="Goodwin L."/>
            <person name="Pitluck S."/>
            <person name="Liolios K."/>
            <person name="Pagani I."/>
            <person name="Ivanova N."/>
            <person name="Huntemann M."/>
            <person name="Mavromatis K."/>
            <person name="Mikhailova N."/>
            <person name="Pati A."/>
            <person name="Chen A."/>
            <person name="Palaniappan K."/>
            <person name="Land M."/>
            <person name="Hauser L."/>
            <person name="Brambilla E.M."/>
            <person name="Rohde M."/>
            <person name="Verbarg S."/>
            <person name="Goker M."/>
            <person name="Bristow J."/>
            <person name="Eisen J.A."/>
            <person name="Markowitz V."/>
            <person name="Hugenholtz P."/>
            <person name="Kyrpides N.C."/>
            <person name="Klenk H.P."/>
            <person name="Woyke T."/>
        </authorList>
    </citation>
    <scope>NUCLEOTIDE SEQUENCE [LARGE SCALE GENOMIC DNA]</scope>
    <source>
        <strain evidence="5">ATCC 27775 / DSM 1100 / LMG 10767 / O</strain>
    </source>
</reference>
<dbReference type="GO" id="GO:0009103">
    <property type="term" value="P:lipopolysaccharide biosynthetic process"/>
    <property type="evidence" value="ECO:0007669"/>
    <property type="project" value="TreeGrafter"/>
</dbReference>
<evidence type="ECO:0000259" key="2">
    <source>
        <dbReference type="Pfam" id="PF00534"/>
    </source>
</evidence>
<feature type="domain" description="Glycosyltransferase subfamily 4-like N-terminal" evidence="3">
    <location>
        <begin position="17"/>
        <end position="172"/>
    </location>
</feature>
<dbReference type="Proteomes" id="UP000008461">
    <property type="component" value="Chromosome"/>
</dbReference>
<keyword evidence="1 4" id="KW-0808">Transferase</keyword>
<dbReference type="KEGG" id="hhy:Halhy_3667"/>
<dbReference type="Pfam" id="PF13439">
    <property type="entry name" value="Glyco_transf_4"/>
    <property type="match status" value="1"/>
</dbReference>
<feature type="domain" description="Glycosyl transferase family 1" evidence="2">
    <location>
        <begin position="188"/>
        <end position="351"/>
    </location>
</feature>
<dbReference type="Gene3D" id="3.40.50.2000">
    <property type="entry name" value="Glycogen Phosphorylase B"/>
    <property type="match status" value="2"/>
</dbReference>
<accession>F4KZU9</accession>
<evidence type="ECO:0000259" key="3">
    <source>
        <dbReference type="Pfam" id="PF13439"/>
    </source>
</evidence>
<dbReference type="eggNOG" id="COG0438">
    <property type="taxonomic scope" value="Bacteria"/>
</dbReference>
<dbReference type="Pfam" id="PF00534">
    <property type="entry name" value="Glycos_transf_1"/>
    <property type="match status" value="1"/>
</dbReference>
<dbReference type="CDD" id="cd03809">
    <property type="entry name" value="GT4_MtfB-like"/>
    <property type="match status" value="1"/>
</dbReference>
<protein>
    <submittedName>
        <fullName evidence="4">Glycosyl transferase group 1</fullName>
    </submittedName>
</protein>
<dbReference type="GO" id="GO:0016757">
    <property type="term" value="F:glycosyltransferase activity"/>
    <property type="evidence" value="ECO:0007669"/>
    <property type="project" value="InterPro"/>
</dbReference>
<sequence>MKIAINARFLQAGKLEGLGWYTFELCKRWVETHPQDEFVLIYDRPQDHFLISAPNVVSRVIGPKARHFFSFWYWFDVQVPKILQQHQVDVFFSPDNFLSLTTPVPSVLTTHDIAHFHFPAQVALVHRPYYWWFVPKFLRKAKKILALTEFGKMDLIQHYQVPPEKIVVVPNGTREIFQPLPLAVQEQVKTQFSQGYDYFFFLGAIHPRKNLIGLIRAYEKFRVKTSAPVKLLIAGKLAWQVAEINQIHAQSPYKDDIVFLGYVAEEVSAQLMASALALCYLSFFEGFGLPVLEALCTDTPVITSNTSSLPEVAGEAALLVDPHDTEAIALAMQRIWAEPALRIELIEKGRQQRQHFSWDEAAAKIYVVLESVANKNRIP</sequence>
<dbReference type="SUPFAM" id="SSF53756">
    <property type="entry name" value="UDP-Glycosyltransferase/glycogen phosphorylase"/>
    <property type="match status" value="1"/>
</dbReference>